<accession>A0A813H057</accession>
<gene>
    <name evidence="3" type="ORF">PGLA1383_LOCUS47199</name>
    <name evidence="4" type="ORF">PGLA2088_LOCUS24782</name>
</gene>
<evidence type="ECO:0000313" key="3">
    <source>
        <dbReference type="EMBL" id="CAE8631059.1"/>
    </source>
</evidence>
<feature type="repeat" description="PPR" evidence="1">
    <location>
        <begin position="9"/>
        <end position="43"/>
    </location>
</feature>
<organism evidence="3 5">
    <name type="scientific">Polarella glacialis</name>
    <name type="common">Dinoflagellate</name>
    <dbReference type="NCBI Taxonomy" id="89957"/>
    <lineage>
        <taxon>Eukaryota</taxon>
        <taxon>Sar</taxon>
        <taxon>Alveolata</taxon>
        <taxon>Dinophyceae</taxon>
        <taxon>Suessiales</taxon>
        <taxon>Suessiaceae</taxon>
        <taxon>Polarella</taxon>
    </lineage>
</organism>
<dbReference type="PROSITE" id="PS51375">
    <property type="entry name" value="PPR"/>
    <property type="match status" value="1"/>
</dbReference>
<dbReference type="NCBIfam" id="TIGR00756">
    <property type="entry name" value="PPR"/>
    <property type="match status" value="1"/>
</dbReference>
<feature type="region of interest" description="Disordered" evidence="2">
    <location>
        <begin position="62"/>
        <end position="84"/>
    </location>
</feature>
<dbReference type="Gene3D" id="1.25.40.10">
    <property type="entry name" value="Tetratricopeptide repeat domain"/>
    <property type="match status" value="1"/>
</dbReference>
<evidence type="ECO:0000256" key="2">
    <source>
        <dbReference type="SAM" id="MobiDB-lite"/>
    </source>
</evidence>
<dbReference type="Proteomes" id="UP000654075">
    <property type="component" value="Unassembled WGS sequence"/>
</dbReference>
<dbReference type="AlphaFoldDB" id="A0A813H057"/>
<evidence type="ECO:0000313" key="5">
    <source>
        <dbReference type="Proteomes" id="UP000654075"/>
    </source>
</evidence>
<protein>
    <recommendedName>
        <fullName evidence="6">Pentatricopeptide repeat-containing protein</fullName>
    </recommendedName>
</protein>
<dbReference type="Proteomes" id="UP000626109">
    <property type="component" value="Unassembled WGS sequence"/>
</dbReference>
<evidence type="ECO:0000256" key="1">
    <source>
        <dbReference type="PROSITE-ProRule" id="PRU00708"/>
    </source>
</evidence>
<evidence type="ECO:0000313" key="4">
    <source>
        <dbReference type="EMBL" id="CAE8686028.1"/>
    </source>
</evidence>
<dbReference type="InterPro" id="IPR011990">
    <property type="entry name" value="TPR-like_helical_dom_sf"/>
</dbReference>
<proteinExistence type="predicted"/>
<keyword evidence="5" id="KW-1185">Reference proteome</keyword>
<evidence type="ECO:0008006" key="6">
    <source>
        <dbReference type="Google" id="ProtNLM"/>
    </source>
</evidence>
<dbReference type="EMBL" id="CAJNNV010030020">
    <property type="protein sequence ID" value="CAE8631059.1"/>
    <property type="molecule type" value="Genomic_DNA"/>
</dbReference>
<reference evidence="3" key="1">
    <citation type="submission" date="2021-02" db="EMBL/GenBank/DDBJ databases">
        <authorList>
            <person name="Dougan E. K."/>
            <person name="Rhodes N."/>
            <person name="Thang M."/>
            <person name="Chan C."/>
        </authorList>
    </citation>
    <scope>NUCLEOTIDE SEQUENCE</scope>
</reference>
<dbReference type="EMBL" id="CAJNNW010026525">
    <property type="protein sequence ID" value="CAE8686028.1"/>
    <property type="molecule type" value="Genomic_DNA"/>
</dbReference>
<dbReference type="InterPro" id="IPR002885">
    <property type="entry name" value="PPR_rpt"/>
</dbReference>
<comment type="caution">
    <text evidence="3">The sequence shown here is derived from an EMBL/GenBank/DDBJ whole genome shotgun (WGS) entry which is preliminary data.</text>
</comment>
<sequence>MPTESVLPNEITYSAAISACSKGSQWQLALNLLRLMPVASVVPNEISYSANVSACSKCTFPKQQKQQPRGLRGQGSAPRSGLCSERHTDTVERLLREVSVVHCCWVPINS</sequence>
<name>A0A813H057_POLGL</name>